<dbReference type="Proteomes" id="UP000198888">
    <property type="component" value="Unassembled WGS sequence"/>
</dbReference>
<sequence>MPTLTLYDRPDCPYSKRVRRVLDVLSIEYEEVIVPEARADREELDSLTGQRGVPVLVDNDHPNGWVADSGDISSYLKNNYDTTAATQQ</sequence>
<dbReference type="Gene3D" id="3.40.30.10">
    <property type="entry name" value="Glutaredoxin"/>
    <property type="match status" value="1"/>
</dbReference>
<dbReference type="SUPFAM" id="SSF52833">
    <property type="entry name" value="Thioredoxin-like"/>
    <property type="match status" value="1"/>
</dbReference>
<dbReference type="KEGG" id="hae:halTADL_1626"/>
<dbReference type="EMBL" id="FNYR01000013">
    <property type="protein sequence ID" value="SEI95612.1"/>
    <property type="molecule type" value="Genomic_DNA"/>
</dbReference>
<reference evidence="2 3" key="1">
    <citation type="submission" date="2016-10" db="EMBL/GenBank/DDBJ databases">
        <authorList>
            <person name="de Groot N.N."/>
        </authorList>
    </citation>
    <scope>NUCLEOTIDE SEQUENCE [LARGE SCALE GENOMIC DNA]</scope>
    <source>
        <strain evidence="2 3">DSM 22187</strain>
    </source>
</reference>
<accession>A0A2H4Q217</accession>
<dbReference type="PROSITE" id="PS50404">
    <property type="entry name" value="GST_NTER"/>
    <property type="match status" value="1"/>
</dbReference>
<gene>
    <name evidence="2" type="ORF">SAMN05444271_11365</name>
</gene>
<evidence type="ECO:0000259" key="1">
    <source>
        <dbReference type="PROSITE" id="PS50404"/>
    </source>
</evidence>
<evidence type="ECO:0000313" key="3">
    <source>
        <dbReference type="Proteomes" id="UP000198888"/>
    </source>
</evidence>
<feature type="domain" description="GST N-terminal" evidence="1">
    <location>
        <begin position="2"/>
        <end position="84"/>
    </location>
</feature>
<dbReference type="OrthoDB" id="269615at2157"/>
<organism evidence="2 3">
    <name type="scientific">Halohasta litchfieldiae</name>
    <dbReference type="NCBI Taxonomy" id="1073996"/>
    <lineage>
        <taxon>Archaea</taxon>
        <taxon>Methanobacteriati</taxon>
        <taxon>Methanobacteriota</taxon>
        <taxon>Stenosarchaea group</taxon>
        <taxon>Halobacteria</taxon>
        <taxon>Halobacteriales</taxon>
        <taxon>Haloferacaceae</taxon>
        <taxon>Halohasta</taxon>
    </lineage>
</organism>
<name>A0A1H6V5P1_9EURY</name>
<keyword evidence="3" id="KW-1185">Reference proteome</keyword>
<proteinExistence type="predicted"/>
<dbReference type="STRING" id="1073996.SAMN05444271_11365"/>
<dbReference type="InterPro" id="IPR036249">
    <property type="entry name" value="Thioredoxin-like_sf"/>
</dbReference>
<dbReference type="AlphaFoldDB" id="A0A1H6V5P1"/>
<dbReference type="InterPro" id="IPR004045">
    <property type="entry name" value="Glutathione_S-Trfase_N"/>
</dbReference>
<accession>A0A1H6V5P1</accession>
<dbReference type="CDD" id="cd02976">
    <property type="entry name" value="NrdH"/>
    <property type="match status" value="1"/>
</dbReference>
<evidence type="ECO:0000313" key="2">
    <source>
        <dbReference type="EMBL" id="SEI95612.1"/>
    </source>
</evidence>
<protein>
    <submittedName>
        <fullName evidence="2">Glutaredoxin</fullName>
    </submittedName>
</protein>
<dbReference type="RefSeq" id="WP_089672730.1">
    <property type="nucleotide sequence ID" value="NZ_CP024845.1"/>
</dbReference>
<dbReference type="PROSITE" id="PS51354">
    <property type="entry name" value="GLUTAREDOXIN_2"/>
    <property type="match status" value="1"/>
</dbReference>
<dbReference type="GeneID" id="35002416"/>
<dbReference type="Pfam" id="PF13417">
    <property type="entry name" value="GST_N_3"/>
    <property type="match status" value="1"/>
</dbReference>